<feature type="signal peptide" evidence="1">
    <location>
        <begin position="1"/>
        <end position="45"/>
    </location>
</feature>
<evidence type="ECO:0000313" key="3">
    <source>
        <dbReference type="EMBL" id="SDO89743.1"/>
    </source>
</evidence>
<reference evidence="3 4" key="1">
    <citation type="submission" date="2016-10" db="EMBL/GenBank/DDBJ databases">
        <authorList>
            <person name="de Groot N.N."/>
        </authorList>
    </citation>
    <scope>NUCLEOTIDE SEQUENCE [LARGE SCALE GENOMIC DNA]</scope>
    <source>
        <strain evidence="3 4">DSM 12130</strain>
    </source>
</reference>
<feature type="chain" id="PRO_5011701893" evidence="1">
    <location>
        <begin position="46"/>
        <end position="367"/>
    </location>
</feature>
<dbReference type="GO" id="GO:0008933">
    <property type="term" value="F:peptidoglycan lytic transglycosylase activity"/>
    <property type="evidence" value="ECO:0007669"/>
    <property type="project" value="TreeGrafter"/>
</dbReference>
<dbReference type="InterPro" id="IPR031304">
    <property type="entry name" value="SLT_2"/>
</dbReference>
<dbReference type="EMBL" id="FNJI01000007">
    <property type="protein sequence ID" value="SDO89743.1"/>
    <property type="molecule type" value="Genomic_DNA"/>
</dbReference>
<dbReference type="Gene3D" id="1.10.530.10">
    <property type="match status" value="1"/>
</dbReference>
<organism evidence="3 4">
    <name type="scientific">Desulforhopalus singaporensis</name>
    <dbReference type="NCBI Taxonomy" id="91360"/>
    <lineage>
        <taxon>Bacteria</taxon>
        <taxon>Pseudomonadati</taxon>
        <taxon>Thermodesulfobacteriota</taxon>
        <taxon>Desulfobulbia</taxon>
        <taxon>Desulfobulbales</taxon>
        <taxon>Desulfocapsaceae</taxon>
        <taxon>Desulforhopalus</taxon>
    </lineage>
</organism>
<dbReference type="STRING" id="91360.SAMN05660330_01324"/>
<dbReference type="PANTHER" id="PTHR30163:SF9">
    <property type="entry name" value="MEMBRANE-BOUND LYTIC MUREIN TRANSGLYCOSYLASE B"/>
    <property type="match status" value="1"/>
</dbReference>
<keyword evidence="4" id="KW-1185">Reference proteome</keyword>
<evidence type="ECO:0000313" key="4">
    <source>
        <dbReference type="Proteomes" id="UP000199073"/>
    </source>
</evidence>
<dbReference type="OrthoDB" id="9772911at2"/>
<sequence>MYTCNKPSSRYSANRSMRMRCFLSLLLFSVIFVQLFSPDAPPAFAGTNEKIKAADLVTDNQQINTASSRYQLLFMELKAEHGFTAAELRNLFQGVAINRRVLELMDMQWEAKPYYEYWPRFITSATVRRGKQNLAKYQHLFDRVEQKFGVNREVIVAIWAIESRFGTNMGGFNIFQTLNTLFDAYPRRSDFFRKELLNFLILCKKNKIDPLQVRGSYAGAFGQAQFMPSSYNSYAVDFDGDARVDLISSLPDIFGSIANYLKTFGWTLNAPVFHEIGDELRSVKAIQVYNKGRLGRIDWRYLAQTQQINLPRPPGGGMLSIVGVLLGPDRGDKTRYVAGYPNFHAITSYNHSHKYAMTVSELAAAFK</sequence>
<dbReference type="SUPFAM" id="SSF53955">
    <property type="entry name" value="Lysozyme-like"/>
    <property type="match status" value="1"/>
</dbReference>
<dbReference type="PANTHER" id="PTHR30163">
    <property type="entry name" value="MEMBRANE-BOUND LYTIC MUREIN TRANSGLYCOSYLASE B"/>
    <property type="match status" value="1"/>
</dbReference>
<accession>A0A1H0NAQ5</accession>
<evidence type="ECO:0000256" key="1">
    <source>
        <dbReference type="SAM" id="SignalP"/>
    </source>
</evidence>
<protein>
    <submittedName>
        <fullName evidence="3">Membrane-bound lytic murein transglycosylase B</fullName>
    </submittedName>
</protein>
<dbReference type="Proteomes" id="UP000199073">
    <property type="component" value="Unassembled WGS sequence"/>
</dbReference>
<dbReference type="AlphaFoldDB" id="A0A1H0NAQ5"/>
<dbReference type="InterPro" id="IPR023346">
    <property type="entry name" value="Lysozyme-like_dom_sf"/>
</dbReference>
<gene>
    <name evidence="3" type="ORF">SAMN05660330_01324</name>
</gene>
<dbReference type="CDD" id="cd13399">
    <property type="entry name" value="Slt35-like"/>
    <property type="match status" value="1"/>
</dbReference>
<dbReference type="GO" id="GO:0009253">
    <property type="term" value="P:peptidoglycan catabolic process"/>
    <property type="evidence" value="ECO:0007669"/>
    <property type="project" value="TreeGrafter"/>
</dbReference>
<evidence type="ECO:0000259" key="2">
    <source>
        <dbReference type="Pfam" id="PF13406"/>
    </source>
</evidence>
<dbReference type="InterPro" id="IPR043426">
    <property type="entry name" value="MltB-like"/>
</dbReference>
<feature type="domain" description="Transglycosylase SLT" evidence="2">
    <location>
        <begin position="75"/>
        <end position="363"/>
    </location>
</feature>
<proteinExistence type="predicted"/>
<dbReference type="Gene3D" id="1.10.8.350">
    <property type="entry name" value="Bacterial muramidase"/>
    <property type="match status" value="1"/>
</dbReference>
<dbReference type="FunFam" id="1.10.8.350:FF:000001">
    <property type="entry name" value="Lytic murein transglycosylase B"/>
    <property type="match status" value="1"/>
</dbReference>
<keyword evidence="1" id="KW-0732">Signal</keyword>
<name>A0A1H0NAQ5_9BACT</name>
<dbReference type="Pfam" id="PF13406">
    <property type="entry name" value="SLT_2"/>
    <property type="match status" value="1"/>
</dbReference>